<name>A0A133NPF0_GARVA</name>
<dbReference type="EMBL" id="LRQA01000038">
    <property type="protein sequence ID" value="KXA18174.1"/>
    <property type="molecule type" value="Genomic_DNA"/>
</dbReference>
<evidence type="ECO:0000313" key="1">
    <source>
        <dbReference type="EMBL" id="KXA18174.1"/>
    </source>
</evidence>
<accession>A0A133NPF0</accession>
<evidence type="ECO:0000313" key="2">
    <source>
        <dbReference type="Proteomes" id="UP000070558"/>
    </source>
</evidence>
<reference evidence="1 2" key="1">
    <citation type="submission" date="2016-01" db="EMBL/GenBank/DDBJ databases">
        <authorList>
            <person name="Oliw E.H."/>
        </authorList>
    </citation>
    <scope>NUCLEOTIDE SEQUENCE [LARGE SCALE GENOMIC DNA]</scope>
    <source>
        <strain evidence="1 2">GED7760B</strain>
    </source>
</reference>
<organism evidence="1 2">
    <name type="scientific">Gardnerella vaginalis</name>
    <dbReference type="NCBI Taxonomy" id="2702"/>
    <lineage>
        <taxon>Bacteria</taxon>
        <taxon>Bacillati</taxon>
        <taxon>Actinomycetota</taxon>
        <taxon>Actinomycetes</taxon>
        <taxon>Bifidobacteriales</taxon>
        <taxon>Bifidobacteriaceae</taxon>
        <taxon>Gardnerella</taxon>
    </lineage>
</organism>
<proteinExistence type="predicted"/>
<dbReference type="PATRIC" id="fig|2702.99.peg.665"/>
<dbReference type="Proteomes" id="UP000070558">
    <property type="component" value="Unassembled WGS sequence"/>
</dbReference>
<gene>
    <name evidence="1" type="ORF">HMPREF3216_00678</name>
</gene>
<protein>
    <submittedName>
        <fullName evidence="1">Uncharacterized protein</fullName>
    </submittedName>
</protein>
<dbReference type="AlphaFoldDB" id="A0A133NPF0"/>
<comment type="caution">
    <text evidence="1">The sequence shown here is derived from an EMBL/GenBank/DDBJ whole genome shotgun (WGS) entry which is preliminary data.</text>
</comment>
<sequence length="64" mass="7202">MYKIWPKSRTKSGKVDALCTTFDPNHVQTRERLEHFVPEHASVETKCSTHFVLSAAACLLVQSA</sequence>